<dbReference type="AlphaFoldDB" id="A0A812WYC8"/>
<dbReference type="Gene3D" id="3.40.50.1980">
    <property type="entry name" value="Nitrogenase molybdenum iron protein domain"/>
    <property type="match status" value="1"/>
</dbReference>
<dbReference type="NCBIfam" id="TIGR00379">
    <property type="entry name" value="cobB"/>
    <property type="match status" value="1"/>
</dbReference>
<dbReference type="Gene3D" id="3.40.50.300">
    <property type="entry name" value="P-loop containing nucleotide triphosphate hydrolases"/>
    <property type="match status" value="1"/>
</dbReference>
<dbReference type="OrthoDB" id="549173at2759"/>
<dbReference type="InterPro" id="IPR011698">
    <property type="entry name" value="GATase_3"/>
</dbReference>
<dbReference type="PANTHER" id="PTHR43873">
    <property type="entry name" value="COBYRINATE A,C-DIAMIDE SYNTHASE"/>
    <property type="match status" value="1"/>
</dbReference>
<feature type="non-terminal residue" evidence="3">
    <location>
        <position position="1"/>
    </location>
</feature>
<dbReference type="GO" id="GO:0042242">
    <property type="term" value="F:cobyrinic acid a,c-diamide synthase activity"/>
    <property type="evidence" value="ECO:0007669"/>
    <property type="project" value="InterPro"/>
</dbReference>
<name>A0A812WYC8_SYMPI</name>
<proteinExistence type="predicted"/>
<dbReference type="EMBL" id="CAJNIZ010045066">
    <property type="protein sequence ID" value="CAE7709451.1"/>
    <property type="molecule type" value="Genomic_DNA"/>
</dbReference>
<comment type="caution">
    <text evidence="3">The sequence shown here is derived from an EMBL/GenBank/DDBJ whole genome shotgun (WGS) entry which is preliminary data.</text>
</comment>
<dbReference type="Proteomes" id="UP000649617">
    <property type="component" value="Unassembled WGS sequence"/>
</dbReference>
<evidence type="ECO:0000256" key="1">
    <source>
        <dbReference type="ARBA" id="ARBA00022962"/>
    </source>
</evidence>
<keyword evidence="4" id="KW-1185">Reference proteome</keyword>
<dbReference type="InterPro" id="IPR027417">
    <property type="entry name" value="P-loop_NTPase"/>
</dbReference>
<dbReference type="Pfam" id="PF13500">
    <property type="entry name" value="AAA_26"/>
    <property type="match status" value="1"/>
</dbReference>
<organism evidence="3 4">
    <name type="scientific">Symbiodinium pilosum</name>
    <name type="common">Dinoflagellate</name>
    <dbReference type="NCBI Taxonomy" id="2952"/>
    <lineage>
        <taxon>Eukaryota</taxon>
        <taxon>Sar</taxon>
        <taxon>Alveolata</taxon>
        <taxon>Dinophyceae</taxon>
        <taxon>Suessiales</taxon>
        <taxon>Symbiodiniaceae</taxon>
        <taxon>Symbiodinium</taxon>
    </lineage>
</organism>
<dbReference type="Pfam" id="PF07685">
    <property type="entry name" value="GATase_3"/>
    <property type="match status" value="1"/>
</dbReference>
<evidence type="ECO:0000259" key="2">
    <source>
        <dbReference type="Pfam" id="PF07685"/>
    </source>
</evidence>
<keyword evidence="1" id="KW-0315">Glutamine amidotransferase</keyword>
<dbReference type="SUPFAM" id="SSF52317">
    <property type="entry name" value="Class I glutamine amidotransferase-like"/>
    <property type="match status" value="1"/>
</dbReference>
<dbReference type="PROSITE" id="PS51274">
    <property type="entry name" value="GATASE_COBBQ"/>
    <property type="match status" value="1"/>
</dbReference>
<dbReference type="CDD" id="cd03130">
    <property type="entry name" value="GATase1_CobB"/>
    <property type="match status" value="1"/>
</dbReference>
<reference evidence="3" key="1">
    <citation type="submission" date="2021-02" db="EMBL/GenBank/DDBJ databases">
        <authorList>
            <person name="Dougan E. K."/>
            <person name="Rhodes N."/>
            <person name="Thang M."/>
            <person name="Chan C."/>
        </authorList>
    </citation>
    <scope>NUCLEOTIDE SEQUENCE</scope>
</reference>
<dbReference type="InterPro" id="IPR029062">
    <property type="entry name" value="Class_I_gatase-like"/>
</dbReference>
<evidence type="ECO:0000313" key="4">
    <source>
        <dbReference type="Proteomes" id="UP000649617"/>
    </source>
</evidence>
<dbReference type="InterPro" id="IPR004484">
    <property type="entry name" value="CbiA/CobB_synth"/>
</dbReference>
<feature type="non-terminal residue" evidence="3">
    <location>
        <position position="490"/>
    </location>
</feature>
<accession>A0A812WYC8</accession>
<protein>
    <submittedName>
        <fullName evidence="3">CbiA protein</fullName>
    </submittedName>
</protein>
<evidence type="ECO:0000313" key="3">
    <source>
        <dbReference type="EMBL" id="CAE7709451.1"/>
    </source>
</evidence>
<gene>
    <name evidence="3" type="primary">cbiA</name>
    <name evidence="3" type="ORF">SPIL2461_LOCUS20091</name>
</gene>
<dbReference type="PANTHER" id="PTHR43873:SF1">
    <property type="entry name" value="COBYRINATE A,C-DIAMIDE SYNTHASE"/>
    <property type="match status" value="1"/>
</dbReference>
<dbReference type="SUPFAM" id="SSF52540">
    <property type="entry name" value="P-loop containing nucleoside triphosphate hydrolases"/>
    <property type="match status" value="1"/>
</dbReference>
<sequence length="490" mass="52953">DVAVVEGVMGLHDGLDGCSDVGSTAEVAKWLQAPVLLVVDAWCLSRSAAAMVLGYTVFDPEVAVKGVVFNRVAGDSHAEWLQEAMRSTTAVSHLSVLGCLPKDANVHVTERHLGLHMPGEGDAPHLEALGTLVANNMDIDTLLCMAKESPPETFAPLHPERCLQPSREHPPVRIGIAKDEAFCFYYEDNLRLLEAAGAELVPFSPLTDPKLPEDLQALYFGGGYPELHGATLEGNTSFRASVHDFCKKGGLCWAECGGLMYLAQTMTVRGKDLPDAAGRQQFQMAGVLPFDVSMTNRMVMGYCTSRPAPAVAELLRLSKQVEFRCQQYHFSEVTLNGEPAELVDSDGRSMGLRGVGLAAYQTRMERPGAEFVPEGIFCHSTVASYCHVHFRASPGLAEALVAAARRCLTVVSLLPSGTEALCSIPGAAERLVAVSAHCDFPSEVLQLRKATRSLVQVDGRNSVDVEEQVQRLLAAGITDFHPIDVDWLRS</sequence>
<dbReference type="NCBIfam" id="NF002204">
    <property type="entry name" value="PRK01077.1"/>
    <property type="match status" value="1"/>
</dbReference>
<feature type="domain" description="CobB/CobQ-like glutamine amidotransferase" evidence="2">
    <location>
        <begin position="173"/>
        <end position="393"/>
    </location>
</feature>